<gene>
    <name evidence="1" type="ORF">DF3PB_2010004</name>
</gene>
<reference evidence="1" key="1">
    <citation type="submission" date="2018-07" db="EMBL/GenBank/DDBJ databases">
        <authorList>
            <person name="Quirk P.G."/>
            <person name="Krulwich T.A."/>
        </authorList>
    </citation>
    <scope>NUCLEOTIDE SEQUENCE</scope>
</reference>
<evidence type="ECO:0008006" key="2">
    <source>
        <dbReference type="Google" id="ProtNLM"/>
    </source>
</evidence>
<name>A0A380TB78_9ZZZZ</name>
<proteinExistence type="predicted"/>
<dbReference type="PROSITE" id="PS51257">
    <property type="entry name" value="PROKAR_LIPOPROTEIN"/>
    <property type="match status" value="1"/>
</dbReference>
<accession>A0A380TB78</accession>
<dbReference type="EMBL" id="UIDG01000115">
    <property type="protein sequence ID" value="SUS05673.1"/>
    <property type="molecule type" value="Genomic_DNA"/>
</dbReference>
<evidence type="ECO:0000313" key="1">
    <source>
        <dbReference type="EMBL" id="SUS05673.1"/>
    </source>
</evidence>
<protein>
    <recommendedName>
        <fullName evidence="2">Lipoprotein</fullName>
    </recommendedName>
</protein>
<dbReference type="AlphaFoldDB" id="A0A380TB78"/>
<organism evidence="1">
    <name type="scientific">metagenome</name>
    <dbReference type="NCBI Taxonomy" id="256318"/>
    <lineage>
        <taxon>unclassified sequences</taxon>
        <taxon>metagenomes</taxon>
    </lineage>
</organism>
<sequence length="106" mass="10616">MRTCTLRAGGIVLAAIAAVTASGCELGMYGHGRATNDACPPWTAGCSAVVDAAGEGPVRAAPALAERDAIVEAAEAAPVRQCTTVPLACQGATIADVIVDQYVAQF</sequence>